<evidence type="ECO:0000256" key="2">
    <source>
        <dbReference type="ARBA" id="ARBA00022801"/>
    </source>
</evidence>
<dbReference type="GO" id="GO:0005737">
    <property type="term" value="C:cytoplasm"/>
    <property type="evidence" value="ECO:0007669"/>
    <property type="project" value="TreeGrafter"/>
</dbReference>
<accession>A0A5C7ER40</accession>
<dbReference type="GO" id="GO:0008233">
    <property type="term" value="F:peptidase activity"/>
    <property type="evidence" value="ECO:0007669"/>
    <property type="project" value="UniProtKB-KW"/>
</dbReference>
<dbReference type="InParanoid" id="A0A5C7ER40"/>
<dbReference type="FunFam" id="3.60.20.30:FF:000001">
    <property type="entry name" value="Isoaspartyl peptidase/L-asparaginase"/>
    <property type="match status" value="1"/>
</dbReference>
<evidence type="ECO:0000256" key="1">
    <source>
        <dbReference type="ARBA" id="ARBA00022670"/>
    </source>
</evidence>
<dbReference type="InterPro" id="IPR029055">
    <property type="entry name" value="Ntn_hydrolases_N"/>
</dbReference>
<dbReference type="Proteomes" id="UP000321201">
    <property type="component" value="Unassembled WGS sequence"/>
</dbReference>
<feature type="active site" description="Nucleophile" evidence="5">
    <location>
        <position position="161"/>
    </location>
</feature>
<dbReference type="CDD" id="cd04512">
    <property type="entry name" value="Ntn_Asparaginase_2_like"/>
    <property type="match status" value="1"/>
</dbReference>
<dbReference type="EMBL" id="VPFL01000017">
    <property type="protein sequence ID" value="TXF11058.1"/>
    <property type="molecule type" value="Genomic_DNA"/>
</dbReference>
<dbReference type="RefSeq" id="WP_147800449.1">
    <property type="nucleotide sequence ID" value="NZ_VPFL01000017.1"/>
</dbReference>
<dbReference type="GO" id="GO:0016811">
    <property type="term" value="F:hydrolase activity, acting on carbon-nitrogen (but not peptide) bonds, in linear amides"/>
    <property type="evidence" value="ECO:0007669"/>
    <property type="project" value="UniProtKB-ARBA"/>
</dbReference>
<evidence type="ECO:0000313" key="8">
    <source>
        <dbReference type="EMBL" id="TXF11058.1"/>
    </source>
</evidence>
<dbReference type="GO" id="GO:0006508">
    <property type="term" value="P:proteolysis"/>
    <property type="evidence" value="ECO:0007669"/>
    <property type="project" value="UniProtKB-KW"/>
</dbReference>
<organism evidence="8 9">
    <name type="scientific">Pelomicrobium methylotrophicum</name>
    <dbReference type="NCBI Taxonomy" id="2602750"/>
    <lineage>
        <taxon>Bacteria</taxon>
        <taxon>Pseudomonadati</taxon>
        <taxon>Pseudomonadota</taxon>
        <taxon>Hydrogenophilia</taxon>
        <taxon>Hydrogenophilia incertae sedis</taxon>
        <taxon>Pelomicrobium</taxon>
    </lineage>
</organism>
<comment type="caution">
    <text evidence="8">The sequence shown here is derived from an EMBL/GenBank/DDBJ whole genome shotgun (WGS) entry which is preliminary data.</text>
</comment>
<dbReference type="Gene3D" id="3.60.20.30">
    <property type="entry name" value="(Glycosyl)asparaginase"/>
    <property type="match status" value="1"/>
</dbReference>
<dbReference type="SUPFAM" id="SSF56235">
    <property type="entry name" value="N-terminal nucleophile aminohydrolases (Ntn hydrolases)"/>
    <property type="match status" value="1"/>
</dbReference>
<reference evidence="8 9" key="1">
    <citation type="submission" date="2019-08" db="EMBL/GenBank/DDBJ databases">
        <title>Pelomicrobium methylotrophicum gen. nov., sp. nov. a moderately thermophilic, facultatively anaerobic, lithoautotrophic and methylotrophic bacterium isolated from a terrestrial mud volcano.</title>
        <authorList>
            <person name="Slobodkina G.B."/>
            <person name="Merkel A.Y."/>
            <person name="Slobodkin A.I."/>
        </authorList>
    </citation>
    <scope>NUCLEOTIDE SEQUENCE [LARGE SCALE GENOMIC DNA]</scope>
    <source>
        <strain evidence="8 9">SM250</strain>
    </source>
</reference>
<sequence>MFAIAVHGGAGDWSAAPEAPVLDGVTQAARAAVAILAAGGSALDAVVEAVRLLEDNPWFNAGTGSALTASGEVEMDAAVMTGTHLASGGVACIKRVRNPILVARRVLEEGRHVLIAGEGATAFARRCGFADHDPVTPERRQAWERARRGAPPFGETLPPGTVGAVALDVAGELAAATSTGGTMLKLPGRIGDSPVPGAGNYATPQAAVSATGLGELMLRICAAKCVCDAVGLGRSAAEAVRDVLEKMAEVLGTDAGFIAVDRNGGLGIGHLTEHMPHAVATADQPVPVARMRA</sequence>
<gene>
    <name evidence="8" type="ORF">FR698_12055</name>
</gene>
<feature type="binding site" evidence="6">
    <location>
        <begin position="189"/>
        <end position="192"/>
    </location>
    <ligand>
        <name>substrate</name>
    </ligand>
</feature>
<keyword evidence="9" id="KW-1185">Reference proteome</keyword>
<keyword evidence="1" id="KW-0645">Protease</keyword>
<evidence type="ECO:0000256" key="6">
    <source>
        <dbReference type="PIRSR" id="PIRSR600246-2"/>
    </source>
</evidence>
<evidence type="ECO:0000256" key="4">
    <source>
        <dbReference type="ARBA" id="ARBA00069124"/>
    </source>
</evidence>
<dbReference type="FunCoup" id="A0A5C7ER40">
    <property type="interactions" value="271"/>
</dbReference>
<evidence type="ECO:0000256" key="7">
    <source>
        <dbReference type="PIRSR" id="PIRSR600246-3"/>
    </source>
</evidence>
<dbReference type="PANTHER" id="PTHR10188:SF6">
    <property type="entry name" value="N(4)-(BETA-N-ACETYLGLUCOSAMINYL)-L-ASPARAGINASE"/>
    <property type="match status" value="1"/>
</dbReference>
<evidence type="ECO:0000256" key="5">
    <source>
        <dbReference type="PIRSR" id="PIRSR600246-1"/>
    </source>
</evidence>
<name>A0A5C7ER40_9PROT</name>
<dbReference type="PANTHER" id="PTHR10188">
    <property type="entry name" value="L-ASPARAGINASE"/>
    <property type="match status" value="1"/>
</dbReference>
<dbReference type="Pfam" id="PF01112">
    <property type="entry name" value="Asparaginase_2"/>
    <property type="match status" value="1"/>
</dbReference>
<dbReference type="AlphaFoldDB" id="A0A5C7ER40"/>
<feature type="binding site" evidence="6">
    <location>
        <begin position="211"/>
        <end position="214"/>
    </location>
    <ligand>
        <name>substrate</name>
    </ligand>
</feature>
<evidence type="ECO:0000256" key="3">
    <source>
        <dbReference type="ARBA" id="ARBA00022813"/>
    </source>
</evidence>
<dbReference type="OrthoDB" id="9780217at2"/>
<proteinExistence type="predicted"/>
<keyword evidence="2" id="KW-0378">Hydrolase</keyword>
<protein>
    <recommendedName>
        <fullName evidence="4">Isoaspartyl peptidase</fullName>
    </recommendedName>
</protein>
<dbReference type="InterPro" id="IPR000246">
    <property type="entry name" value="Peptidase_T2"/>
</dbReference>
<keyword evidence="3" id="KW-0068">Autocatalytic cleavage</keyword>
<evidence type="ECO:0000313" key="9">
    <source>
        <dbReference type="Proteomes" id="UP000321201"/>
    </source>
</evidence>
<feature type="site" description="Cleavage; by autolysis" evidence="7">
    <location>
        <begin position="160"/>
        <end position="161"/>
    </location>
</feature>